<dbReference type="Proteomes" id="UP000198761">
    <property type="component" value="Unassembled WGS sequence"/>
</dbReference>
<protein>
    <submittedName>
        <fullName evidence="1">Uncharacterized protein</fullName>
    </submittedName>
</protein>
<evidence type="ECO:0000313" key="2">
    <source>
        <dbReference type="Proteomes" id="UP000198761"/>
    </source>
</evidence>
<dbReference type="OrthoDB" id="8095026at2"/>
<sequence length="140" mass="15563">MTTNIPRVNTIVDGLEHRITVYGFLYAIAQIQSLPDDHQEVGYMNRMCRIVREIGGDDLAWMIWGVGHHVGRDPDLWPAHGGSEPDGTYTSSEIGQMEDILDQIEKYKNGYRAGPMLESAPPSDVVKFIGGVYDLKGEVA</sequence>
<dbReference type="AlphaFoldDB" id="A0A1H8L991"/>
<dbReference type="RefSeq" id="WP_091303146.1">
    <property type="nucleotide sequence ID" value="NZ_FOCE01000010.1"/>
</dbReference>
<dbReference type="EMBL" id="FOCE01000010">
    <property type="protein sequence ID" value="SEO01687.1"/>
    <property type="molecule type" value="Genomic_DNA"/>
</dbReference>
<name>A0A1H8L991_9RHOB</name>
<reference evidence="1 2" key="1">
    <citation type="submission" date="2016-10" db="EMBL/GenBank/DDBJ databases">
        <authorList>
            <person name="de Groot N.N."/>
        </authorList>
    </citation>
    <scope>NUCLEOTIDE SEQUENCE [LARGE SCALE GENOMIC DNA]</scope>
    <source>
        <strain evidence="1 2">DSM 3857</strain>
    </source>
</reference>
<gene>
    <name evidence="1" type="ORF">SAMN04488103_110151</name>
</gene>
<keyword evidence="2" id="KW-1185">Reference proteome</keyword>
<proteinExistence type="predicted"/>
<dbReference type="STRING" id="933059.SAMN04488103_110151"/>
<accession>A0A1H8L991</accession>
<evidence type="ECO:0000313" key="1">
    <source>
        <dbReference type="EMBL" id="SEO01687.1"/>
    </source>
</evidence>
<organism evidence="1 2">
    <name type="scientific">Gemmobacter aquatilis</name>
    <dbReference type="NCBI Taxonomy" id="933059"/>
    <lineage>
        <taxon>Bacteria</taxon>
        <taxon>Pseudomonadati</taxon>
        <taxon>Pseudomonadota</taxon>
        <taxon>Alphaproteobacteria</taxon>
        <taxon>Rhodobacterales</taxon>
        <taxon>Paracoccaceae</taxon>
        <taxon>Gemmobacter</taxon>
    </lineage>
</organism>